<keyword evidence="1" id="KW-0812">Transmembrane</keyword>
<keyword evidence="3" id="KW-1185">Reference proteome</keyword>
<protein>
    <submittedName>
        <fullName evidence="2">Uncharacterized protein</fullName>
    </submittedName>
</protein>
<organism evidence="2 3">
    <name type="scientific">Edwardsiella piscicida</name>
    <dbReference type="NCBI Taxonomy" id="1263550"/>
    <lineage>
        <taxon>Bacteria</taxon>
        <taxon>Pseudomonadati</taxon>
        <taxon>Pseudomonadota</taxon>
        <taxon>Gammaproteobacteria</taxon>
        <taxon>Enterobacterales</taxon>
        <taxon>Hafniaceae</taxon>
        <taxon>Edwardsiella</taxon>
    </lineage>
</organism>
<dbReference type="Proteomes" id="UP000002634">
    <property type="component" value="Chromosome"/>
</dbReference>
<sequence>MPVYIFRMAISYEMNAKIIWIMFFMSTFFENFIFNTDYYFPHP</sequence>
<keyword evidence="1" id="KW-0472">Membrane</keyword>
<dbReference type="EMBL" id="CP001135">
    <property type="protein sequence ID" value="ACY84235.1"/>
    <property type="molecule type" value="Genomic_DNA"/>
</dbReference>
<evidence type="ECO:0000256" key="1">
    <source>
        <dbReference type="SAM" id="Phobius"/>
    </source>
</evidence>
<gene>
    <name evidence="2" type="ordered locus">ETAE_1394</name>
</gene>
<evidence type="ECO:0000313" key="3">
    <source>
        <dbReference type="Proteomes" id="UP000002634"/>
    </source>
</evidence>
<keyword evidence="1" id="KW-1133">Transmembrane helix</keyword>
<dbReference type="KEGG" id="etr:ETAE_1394"/>
<accession>A0AAU8PK08</accession>
<reference evidence="2 3" key="1">
    <citation type="journal article" date="2009" name="PLoS ONE">
        <title>Genome sequence of the versatile fish pathogen Edwardsiella tarda provides insights into its adaptation to broad host ranges and intracellular niches.</title>
        <authorList>
            <person name="Wang Q."/>
            <person name="Yang M."/>
            <person name="Xiao J."/>
            <person name="Wu H."/>
            <person name="Wang X."/>
            <person name="Lv Y."/>
            <person name="Xu L."/>
            <person name="Zheng H."/>
            <person name="Wang S."/>
            <person name="Zhao G."/>
            <person name="Liu Q."/>
            <person name="Zhang Y."/>
        </authorList>
    </citation>
    <scope>NUCLEOTIDE SEQUENCE [LARGE SCALE GENOMIC DNA]</scope>
    <source>
        <strain evidence="3">EIB202 / CCTCC M208068</strain>
    </source>
</reference>
<feature type="transmembrane region" description="Helical" evidence="1">
    <location>
        <begin position="20"/>
        <end position="40"/>
    </location>
</feature>
<dbReference type="AlphaFoldDB" id="A0AAU8PK08"/>
<proteinExistence type="predicted"/>
<evidence type="ECO:0000313" key="2">
    <source>
        <dbReference type="EMBL" id="ACY84235.1"/>
    </source>
</evidence>
<name>A0AAU8PK08_EDWPI</name>